<feature type="domain" description="Kinesin motor" evidence="15">
    <location>
        <begin position="733"/>
        <end position="1079"/>
    </location>
</feature>
<evidence type="ECO:0000256" key="2">
    <source>
        <dbReference type="ARBA" id="ARBA00022490"/>
    </source>
</evidence>
<feature type="domain" description="BZIP" evidence="16">
    <location>
        <begin position="242"/>
        <end position="302"/>
    </location>
</feature>
<evidence type="ECO:0000256" key="11">
    <source>
        <dbReference type="ARBA" id="ARBA00023306"/>
    </source>
</evidence>
<evidence type="ECO:0000256" key="3">
    <source>
        <dbReference type="ARBA" id="ARBA00022618"/>
    </source>
</evidence>
<accession>A0A158QTW1</accession>
<dbReference type="FunFam" id="3.40.850.10:FF:000012">
    <property type="entry name" value="Kinesin-like protein"/>
    <property type="match status" value="1"/>
</dbReference>
<name>A0A158QTW1_MESCO</name>
<dbReference type="InterPro" id="IPR001752">
    <property type="entry name" value="Kinesin_motor_dom"/>
</dbReference>
<dbReference type="GO" id="GO:0003700">
    <property type="term" value="F:DNA-binding transcription factor activity"/>
    <property type="evidence" value="ECO:0007669"/>
    <property type="project" value="InterPro"/>
</dbReference>
<dbReference type="Proteomes" id="UP000267029">
    <property type="component" value="Unassembled WGS sequence"/>
</dbReference>
<dbReference type="GO" id="GO:0051301">
    <property type="term" value="P:cell division"/>
    <property type="evidence" value="ECO:0007669"/>
    <property type="project" value="UniProtKB-KW"/>
</dbReference>
<keyword evidence="11" id="KW-0131">Cell cycle</keyword>
<dbReference type="OrthoDB" id="3176171at2759"/>
<dbReference type="Pfam" id="PF00225">
    <property type="entry name" value="Kinesin"/>
    <property type="match status" value="1"/>
</dbReference>
<dbReference type="GO" id="GO:0007019">
    <property type="term" value="P:microtubule depolymerization"/>
    <property type="evidence" value="ECO:0007669"/>
    <property type="project" value="TreeGrafter"/>
</dbReference>
<keyword evidence="4" id="KW-0493">Microtubule</keyword>
<dbReference type="InterPro" id="IPR046347">
    <property type="entry name" value="bZIP_sf"/>
</dbReference>
<evidence type="ECO:0000313" key="17">
    <source>
        <dbReference type="EMBL" id="VDD79368.1"/>
    </source>
</evidence>
<evidence type="ECO:0000256" key="8">
    <source>
        <dbReference type="ARBA" id="ARBA00023054"/>
    </source>
</evidence>
<reference evidence="17 18" key="1">
    <citation type="submission" date="2018-10" db="EMBL/GenBank/DDBJ databases">
        <authorList>
            <consortium name="Pathogen Informatics"/>
        </authorList>
    </citation>
    <scope>NUCLEOTIDE SEQUENCE [LARGE SCALE GENOMIC DNA]</scope>
</reference>
<keyword evidence="10" id="KW-0206">Cytoskeleton</keyword>
<gene>
    <name evidence="17" type="ORF">MCOS_LOCUS5371</name>
</gene>
<keyword evidence="3" id="KW-0132">Cell division</keyword>
<dbReference type="PROSITE" id="PS00411">
    <property type="entry name" value="KINESIN_MOTOR_1"/>
    <property type="match status" value="1"/>
</dbReference>
<feature type="compositionally biased region" description="Low complexity" evidence="14">
    <location>
        <begin position="658"/>
        <end position="669"/>
    </location>
</feature>
<proteinExistence type="inferred from homology"/>
<evidence type="ECO:0008006" key="19">
    <source>
        <dbReference type="Google" id="ProtNLM"/>
    </source>
</evidence>
<dbReference type="SMART" id="SM00338">
    <property type="entry name" value="BRLZ"/>
    <property type="match status" value="1"/>
</dbReference>
<dbReference type="Gene3D" id="1.20.5.170">
    <property type="match status" value="1"/>
</dbReference>
<dbReference type="Gene3D" id="3.40.850.10">
    <property type="entry name" value="Kinesin motor domain"/>
    <property type="match status" value="1"/>
</dbReference>
<dbReference type="InterPro" id="IPR027640">
    <property type="entry name" value="Kinesin-like_fam"/>
</dbReference>
<dbReference type="GO" id="GO:0008017">
    <property type="term" value="F:microtubule binding"/>
    <property type="evidence" value="ECO:0007669"/>
    <property type="project" value="InterPro"/>
</dbReference>
<protein>
    <recommendedName>
        <fullName evidence="19">Kinesin motor domain-containing protein</fullName>
    </recommendedName>
</protein>
<dbReference type="PRINTS" id="PR00380">
    <property type="entry name" value="KINESINHEAVY"/>
</dbReference>
<keyword evidence="9 13" id="KW-0505">Motor protein</keyword>
<feature type="compositionally biased region" description="Polar residues" evidence="14">
    <location>
        <begin position="447"/>
        <end position="470"/>
    </location>
</feature>
<feature type="binding site" evidence="13">
    <location>
        <begin position="823"/>
        <end position="830"/>
    </location>
    <ligand>
        <name>ATP</name>
        <dbReference type="ChEBI" id="CHEBI:30616"/>
    </ligand>
</feature>
<feature type="region of interest" description="Disordered" evidence="14">
    <location>
        <begin position="203"/>
        <end position="261"/>
    </location>
</feature>
<keyword evidence="8" id="KW-0175">Coiled coil</keyword>
<feature type="region of interest" description="Disordered" evidence="14">
    <location>
        <begin position="425"/>
        <end position="503"/>
    </location>
</feature>
<dbReference type="Pfam" id="PF07716">
    <property type="entry name" value="bZIP_2"/>
    <property type="match status" value="1"/>
</dbReference>
<evidence type="ECO:0000259" key="16">
    <source>
        <dbReference type="PROSITE" id="PS50217"/>
    </source>
</evidence>
<feature type="compositionally biased region" description="Basic and acidic residues" evidence="14">
    <location>
        <begin position="241"/>
        <end position="261"/>
    </location>
</feature>
<feature type="region of interest" description="Disordered" evidence="14">
    <location>
        <begin position="308"/>
        <end position="376"/>
    </location>
</feature>
<dbReference type="PANTHER" id="PTHR47971">
    <property type="entry name" value="KINESIN-RELATED PROTEIN 6"/>
    <property type="match status" value="1"/>
</dbReference>
<evidence type="ECO:0000313" key="18">
    <source>
        <dbReference type="Proteomes" id="UP000267029"/>
    </source>
</evidence>
<dbReference type="InterPro" id="IPR027417">
    <property type="entry name" value="P-loop_NTPase"/>
</dbReference>
<dbReference type="PROSITE" id="PS50067">
    <property type="entry name" value="KINESIN_MOTOR_2"/>
    <property type="match status" value="1"/>
</dbReference>
<dbReference type="PANTHER" id="PTHR47971:SF8">
    <property type="entry name" value="KINESIN-LIKE PROTEIN"/>
    <property type="match status" value="1"/>
</dbReference>
<comment type="similarity">
    <text evidence="12">Belongs to the TRAFAC class myosin-kinesin ATPase superfamily. Kinesin family. KIN-13 subfamily.</text>
</comment>
<evidence type="ECO:0000256" key="1">
    <source>
        <dbReference type="ARBA" id="ARBA00004245"/>
    </source>
</evidence>
<dbReference type="GO" id="GO:0007018">
    <property type="term" value="P:microtubule-based movement"/>
    <property type="evidence" value="ECO:0007669"/>
    <property type="project" value="InterPro"/>
</dbReference>
<evidence type="ECO:0000256" key="10">
    <source>
        <dbReference type="ARBA" id="ARBA00023212"/>
    </source>
</evidence>
<sequence>MPPYSHTYTRARAPVLLPPNGHESFTYKLGGPPGPRHAVTNEVHPRVELRDPDASRMTHVGYARDGNSRTAVDGSNAQWPCRSLLSLPTPATTTTTPSLTSYDATATQLALGRLTELAVLTSTSPQTCFDGVYTSRQQQQQQQSCSWANTPKPTTPIAATAVSPGCNGLQALISAAALTASPLLADSGASDSRTTASWDAHQMSPCLPLGLQPPPQQSLELPSDPPKRRSGVIRSPSAQFNDERYRERRRKNNEAVRRCRENKRARLSMSDEVTGRLQSDNILLRSKLDGLNSEVRALRHLLLAGQQSQAQMAGSQSLKENPPETPKAPPQTAEDTCAPLPSPPPAQSPTKPLPKYALPKKGIPRVPSHLPPLKRRITLPPTFNPLAGGGTTLVPLEGGRIHSAIISGVNQERKAVTVEWYERGEAKGKEPSNDTTSVLKERPVNETVLTNQPPSQRKVTQTPTPGASTNQGGGPPRQYRGSRLPAPSTRPTRARANAASSSVMAVAEDLAQPSRGGESDAIQHSIATDTSLAQQSGSQRVNEAMDTDEVVTSTTASRLTDFEQFDERACEDLTLREDLDYEVDDGSGGGGGGYAPEDRQDWENYHQSNGRNFPETRDVLGPMPGFGSKQEAMRRNGTRGTSNSVTPTTANQPGAANTSVTSSSTSRKSSVVKEIERIQQRREERRAAQRAAREQPDVDPTSPSYEFLMMIREYQESLDYRPLTISDEIECHQICVCVRKRPMNKKELARKEIDVITIPNKQQILVHEPKTKVDLTKYLENQSFRFDYAFDETADNALVYRYTAQPLVESIFERGMATCFAYGQTGSGKTHTMGGEFHGRGLQDCSNGIYALAARDVFHLNATKYSHEDLCVDAAFFEIYSGKVYDLLNKKAKLRVLEDGKNQVQVVGLRHEPVHSVEDVLRLLKYGADIRTSGQTSANQHSSRSHAVFQASPPALIELPFGSRLILKKRGPNKLFGKFSLIDLAGNERGADTSSADRITRMEGAEINKSLLALKECIRALGRKGAHTPFRASKLTQVLRDSFIGDRSRTCMIAMISPGISSCEHTLNTLRYADRVKELGPGNANGASGGTVPAGDSNFSAQPVPPIPSAIPSNRGPVTNRIGTRGGGDAAGIYSSYNGSGPLRGSDDRYGIGGSGGHMMDHDPEDDDLAMLRSANDDKTSADVLELDICPEDGEVSEELLNFHEVVRHIERLEEEVCDDHVALCNNFNKWSSEHHRLQRETMKVPYDVEAYASRLEQLLSTQANTLLALKDKVSTWRREMRQEEEISSKLQKGRRL</sequence>
<evidence type="ECO:0000256" key="6">
    <source>
        <dbReference type="ARBA" id="ARBA00022776"/>
    </source>
</evidence>
<evidence type="ECO:0000256" key="9">
    <source>
        <dbReference type="ARBA" id="ARBA00023175"/>
    </source>
</evidence>
<dbReference type="SUPFAM" id="SSF52540">
    <property type="entry name" value="P-loop containing nucleoside triphosphate hydrolases"/>
    <property type="match status" value="1"/>
</dbReference>
<dbReference type="EMBL" id="UXSR01005192">
    <property type="protein sequence ID" value="VDD79368.1"/>
    <property type="molecule type" value="Genomic_DNA"/>
</dbReference>
<comment type="subcellular location">
    <subcellularLocation>
        <location evidence="1">Cytoplasm</location>
        <location evidence="1">Cytoskeleton</location>
    </subcellularLocation>
</comment>
<dbReference type="GO" id="GO:0003777">
    <property type="term" value="F:microtubule motor activity"/>
    <property type="evidence" value="ECO:0007669"/>
    <property type="project" value="InterPro"/>
</dbReference>
<feature type="compositionally biased region" description="Low complexity" evidence="14">
    <location>
        <begin position="308"/>
        <end position="318"/>
    </location>
</feature>
<feature type="compositionally biased region" description="Basic and acidic residues" evidence="14">
    <location>
        <begin position="671"/>
        <end position="696"/>
    </location>
</feature>
<dbReference type="Pfam" id="PF22923">
    <property type="entry name" value="KIF2A-like_1st"/>
    <property type="match status" value="1"/>
</dbReference>
<dbReference type="PROSITE" id="PS50217">
    <property type="entry name" value="BZIP"/>
    <property type="match status" value="1"/>
</dbReference>
<organism evidence="17 18">
    <name type="scientific">Mesocestoides corti</name>
    <name type="common">Flatworm</name>
    <dbReference type="NCBI Taxonomy" id="53468"/>
    <lineage>
        <taxon>Eukaryota</taxon>
        <taxon>Metazoa</taxon>
        <taxon>Spiralia</taxon>
        <taxon>Lophotrochozoa</taxon>
        <taxon>Platyhelminthes</taxon>
        <taxon>Cestoda</taxon>
        <taxon>Eucestoda</taxon>
        <taxon>Cyclophyllidea</taxon>
        <taxon>Mesocestoididae</taxon>
        <taxon>Mesocestoides</taxon>
    </lineage>
</organism>
<evidence type="ECO:0000256" key="7">
    <source>
        <dbReference type="ARBA" id="ARBA00022840"/>
    </source>
</evidence>
<keyword evidence="5 13" id="KW-0547">Nucleotide-binding</keyword>
<keyword evidence="2" id="KW-0963">Cytoplasm</keyword>
<dbReference type="SMART" id="SM00129">
    <property type="entry name" value="KISc"/>
    <property type="match status" value="1"/>
</dbReference>
<dbReference type="InterPro" id="IPR019821">
    <property type="entry name" value="Kinesin_motor_CS"/>
</dbReference>
<dbReference type="GO" id="GO:0005524">
    <property type="term" value="F:ATP binding"/>
    <property type="evidence" value="ECO:0007669"/>
    <property type="project" value="UniProtKB-UniRule"/>
</dbReference>
<keyword evidence="18" id="KW-1185">Reference proteome</keyword>
<feature type="compositionally biased region" description="Low complexity" evidence="14">
    <location>
        <begin position="482"/>
        <end position="502"/>
    </location>
</feature>
<evidence type="ECO:0000256" key="14">
    <source>
        <dbReference type="SAM" id="MobiDB-lite"/>
    </source>
</evidence>
<dbReference type="SUPFAM" id="SSF57959">
    <property type="entry name" value="Leucine zipper domain"/>
    <property type="match status" value="1"/>
</dbReference>
<feature type="region of interest" description="Disordered" evidence="14">
    <location>
        <begin position="530"/>
        <end position="549"/>
    </location>
</feature>
<feature type="region of interest" description="Disordered" evidence="14">
    <location>
        <begin position="580"/>
        <end position="703"/>
    </location>
</feature>
<evidence type="ECO:0000256" key="12">
    <source>
        <dbReference type="ARBA" id="ARBA00061030"/>
    </source>
</evidence>
<dbReference type="GO" id="GO:0005874">
    <property type="term" value="C:microtubule"/>
    <property type="evidence" value="ECO:0007669"/>
    <property type="project" value="UniProtKB-KW"/>
</dbReference>
<dbReference type="InterPro" id="IPR004827">
    <property type="entry name" value="bZIP"/>
</dbReference>
<feature type="compositionally biased region" description="Polar residues" evidence="14">
    <location>
        <begin position="638"/>
        <end position="657"/>
    </location>
</feature>
<keyword evidence="6" id="KW-0498">Mitosis</keyword>
<evidence type="ECO:0000259" key="15">
    <source>
        <dbReference type="PROSITE" id="PS50067"/>
    </source>
</evidence>
<dbReference type="InterPro" id="IPR036961">
    <property type="entry name" value="Kinesin_motor_dom_sf"/>
</dbReference>
<dbReference type="CDD" id="cd01367">
    <property type="entry name" value="KISc_KIF2_like"/>
    <property type="match status" value="1"/>
</dbReference>
<dbReference type="CDD" id="cd14695">
    <property type="entry name" value="bZIP_HLF"/>
    <property type="match status" value="1"/>
</dbReference>
<evidence type="ECO:0000256" key="4">
    <source>
        <dbReference type="ARBA" id="ARBA00022701"/>
    </source>
</evidence>
<evidence type="ECO:0000256" key="13">
    <source>
        <dbReference type="PROSITE-ProRule" id="PRU00283"/>
    </source>
</evidence>
<dbReference type="InterPro" id="IPR054473">
    <property type="entry name" value="KIF2A-like_N"/>
</dbReference>
<feature type="compositionally biased region" description="Polar residues" evidence="14">
    <location>
        <begin position="530"/>
        <end position="541"/>
    </location>
</feature>
<evidence type="ECO:0000256" key="5">
    <source>
        <dbReference type="ARBA" id="ARBA00022741"/>
    </source>
</evidence>
<keyword evidence="7 13" id="KW-0067">ATP-binding</keyword>
<dbReference type="STRING" id="53468.A0A158QTW1"/>